<evidence type="ECO:0000256" key="3">
    <source>
        <dbReference type="ARBA" id="ARBA00023002"/>
    </source>
</evidence>
<evidence type="ECO:0000256" key="2">
    <source>
        <dbReference type="ARBA" id="ARBA00005979"/>
    </source>
</evidence>
<proteinExistence type="inferred from homology"/>
<sequence length="371" mass="40989">MQQSVDRAQSPLLREIKVGAYRLRNRVVMSPMSRGRASPDDMPTALMTEYYGQRAGAGLIITESAQVSRQGKGYRNSPGIYTHEQMLAWQGIVQRVHQGGSIIFMQLWHCGRSSHPDLQENAERPVAPSAIRPDVEVQTDTGLKAVPVPRALETDEIPQIIEQYYQAALKAKAAGFDGIEVHAGNGFLLDQFLRDGTNQRTDRYGGCVENRCRLLLEIVQVLIPVWGADKIGVRFSPQSTYGDIRDSDPEALYTHAVRELDRFGLAYLHFAEGELLSSREVPGLDFRKMRALFNGPVIGNNGYDFGQANEALSGGKLDMVAFARLFAANPDLVERFRLGAGLNELDMNTLQSGQATGYTDYPTLAAVSSPR</sequence>
<dbReference type="GO" id="GO:0005829">
    <property type="term" value="C:cytosol"/>
    <property type="evidence" value="ECO:0007669"/>
    <property type="project" value="UniProtKB-ARBA"/>
</dbReference>
<dbReference type="Pfam" id="PF00724">
    <property type="entry name" value="Oxidored_FMN"/>
    <property type="match status" value="1"/>
</dbReference>
<organism evidence="5 6">
    <name type="scientific">Pseudomonas putida</name>
    <name type="common">Arthrobacter siderocapsulatus</name>
    <dbReference type="NCBI Taxonomy" id="303"/>
    <lineage>
        <taxon>Bacteria</taxon>
        <taxon>Pseudomonadati</taxon>
        <taxon>Pseudomonadota</taxon>
        <taxon>Gammaproteobacteria</taxon>
        <taxon>Pseudomonadales</taxon>
        <taxon>Pseudomonadaceae</taxon>
        <taxon>Pseudomonas</taxon>
    </lineage>
</organism>
<comment type="similarity">
    <text evidence="2">Belongs to the NADH:flavin oxidoreductase/NADH oxidase family.</text>
</comment>
<dbReference type="GO" id="GO:0016628">
    <property type="term" value="F:oxidoreductase activity, acting on the CH-CH group of donors, NAD or NADP as acceptor"/>
    <property type="evidence" value="ECO:0007669"/>
    <property type="project" value="UniProtKB-ARBA"/>
</dbReference>
<dbReference type="Gene3D" id="3.20.20.70">
    <property type="entry name" value="Aldolase class I"/>
    <property type="match status" value="1"/>
</dbReference>
<evidence type="ECO:0000313" key="6">
    <source>
        <dbReference type="Proteomes" id="UP000250299"/>
    </source>
</evidence>
<dbReference type="InterPro" id="IPR013785">
    <property type="entry name" value="Aldolase_TIM"/>
</dbReference>
<dbReference type="InterPro" id="IPR045247">
    <property type="entry name" value="Oye-like"/>
</dbReference>
<dbReference type="GO" id="GO:0010181">
    <property type="term" value="F:FMN binding"/>
    <property type="evidence" value="ECO:0007669"/>
    <property type="project" value="InterPro"/>
</dbReference>
<evidence type="ECO:0000256" key="1">
    <source>
        <dbReference type="ARBA" id="ARBA00001917"/>
    </source>
</evidence>
<dbReference type="FunFam" id="3.20.20.70:FF:000059">
    <property type="entry name" value="N-ethylmaleimide reductase, FMN-linked"/>
    <property type="match status" value="1"/>
</dbReference>
<dbReference type="Proteomes" id="UP000250299">
    <property type="component" value="Chromosome"/>
</dbReference>
<comment type="cofactor">
    <cofactor evidence="1">
        <name>FMN</name>
        <dbReference type="ChEBI" id="CHEBI:58210"/>
    </cofactor>
</comment>
<name>A0A2Z4RWG6_PSEPU</name>
<accession>A0A2Z4RWG6</accession>
<dbReference type="PANTHER" id="PTHR22893">
    <property type="entry name" value="NADH OXIDOREDUCTASE-RELATED"/>
    <property type="match status" value="1"/>
</dbReference>
<dbReference type="CDD" id="cd02933">
    <property type="entry name" value="OYE_like_FMN"/>
    <property type="match status" value="1"/>
</dbReference>
<dbReference type="PANTHER" id="PTHR22893:SF91">
    <property type="entry name" value="NADPH DEHYDROGENASE 2-RELATED"/>
    <property type="match status" value="1"/>
</dbReference>
<evidence type="ECO:0000259" key="4">
    <source>
        <dbReference type="Pfam" id="PF00724"/>
    </source>
</evidence>
<dbReference type="SUPFAM" id="SSF51395">
    <property type="entry name" value="FMN-linked oxidoreductases"/>
    <property type="match status" value="1"/>
</dbReference>
<dbReference type="RefSeq" id="WP_110967663.1">
    <property type="nucleotide sequence ID" value="NZ_CP029693.1"/>
</dbReference>
<gene>
    <name evidence="5" type="ORF">DKY63_31230</name>
</gene>
<evidence type="ECO:0000313" key="5">
    <source>
        <dbReference type="EMBL" id="AWY44144.1"/>
    </source>
</evidence>
<protein>
    <submittedName>
        <fullName evidence="5">Alkene reductase</fullName>
    </submittedName>
</protein>
<dbReference type="AlphaFoldDB" id="A0A2Z4RWG6"/>
<dbReference type="EMBL" id="CP029693">
    <property type="protein sequence ID" value="AWY44144.1"/>
    <property type="molecule type" value="Genomic_DNA"/>
</dbReference>
<keyword evidence="3" id="KW-0560">Oxidoreductase</keyword>
<reference evidence="5 6" key="1">
    <citation type="submission" date="2018-05" db="EMBL/GenBank/DDBJ databases">
        <title>Whole genome sequence of Pseudomonas putida JBC17.</title>
        <authorList>
            <person name="Lee Y.H."/>
            <person name="David K."/>
        </authorList>
    </citation>
    <scope>NUCLEOTIDE SEQUENCE [LARGE SCALE GENOMIC DNA]</scope>
    <source>
        <strain evidence="5 6">JBC17</strain>
    </source>
</reference>
<feature type="domain" description="NADH:flavin oxidoreductase/NADH oxidase N-terminal" evidence="4">
    <location>
        <begin position="15"/>
        <end position="337"/>
    </location>
</feature>
<dbReference type="InterPro" id="IPR001155">
    <property type="entry name" value="OxRdtase_FMN_N"/>
</dbReference>
<dbReference type="OrthoDB" id="8523426at2"/>